<evidence type="ECO:0000256" key="14">
    <source>
        <dbReference type="RuleBase" id="RU003848"/>
    </source>
</evidence>
<feature type="coiled-coil region" evidence="15">
    <location>
        <begin position="34"/>
        <end position="79"/>
    </location>
</feature>
<evidence type="ECO:0000256" key="9">
    <source>
        <dbReference type="ARBA" id="ARBA00023310"/>
    </source>
</evidence>
<feature type="transmembrane region" description="Helical" evidence="13">
    <location>
        <begin position="6"/>
        <end position="27"/>
    </location>
</feature>
<dbReference type="HOGENOM" id="CLU_070737_0_0_7"/>
<keyword evidence="3 13" id="KW-0138">CF(0)</keyword>
<evidence type="ECO:0000256" key="2">
    <source>
        <dbReference type="ARBA" id="ARBA00022448"/>
    </source>
</evidence>
<evidence type="ECO:0000256" key="15">
    <source>
        <dbReference type="SAM" id="Coils"/>
    </source>
</evidence>
<reference evidence="16 17" key="2">
    <citation type="submission" date="2012-02" db="EMBL/GenBank/DDBJ databases">
        <title>Improved High-Quality Draft sequence of Desulfobacter postgatei 2ac9.</title>
        <authorList>
            <consortium name="US DOE Joint Genome Institute"/>
            <person name="Lucas S."/>
            <person name="Han J."/>
            <person name="Lapidus A."/>
            <person name="Cheng J.-F."/>
            <person name="Goodwin L."/>
            <person name="Pitluck S."/>
            <person name="Peters L."/>
            <person name="Ovchinnikova G."/>
            <person name="Held B."/>
            <person name="Detter J.C."/>
            <person name="Han C."/>
            <person name="Tapia R."/>
            <person name="Land M."/>
            <person name="Hauser L."/>
            <person name="Kyrpides N."/>
            <person name="Ivanova N."/>
            <person name="Pagani I."/>
            <person name="Orellana R."/>
            <person name="Lovley D."/>
            <person name="Woyke T."/>
        </authorList>
    </citation>
    <scope>NUCLEOTIDE SEQUENCE [LARGE SCALE GENOMIC DNA]</scope>
    <source>
        <strain evidence="16 17">2ac9</strain>
    </source>
</reference>
<dbReference type="GO" id="GO:0005886">
    <property type="term" value="C:plasma membrane"/>
    <property type="evidence" value="ECO:0007669"/>
    <property type="project" value="UniProtKB-SubCell"/>
</dbReference>
<dbReference type="Pfam" id="PF00430">
    <property type="entry name" value="ATP-synt_B"/>
    <property type="match status" value="1"/>
</dbReference>
<dbReference type="AlphaFoldDB" id="I5AY65"/>
<dbReference type="GO" id="GO:0012505">
    <property type="term" value="C:endomembrane system"/>
    <property type="evidence" value="ECO:0007669"/>
    <property type="project" value="UniProtKB-SubCell"/>
</dbReference>
<protein>
    <recommendedName>
        <fullName evidence="13">ATP synthase subunit b</fullName>
    </recommendedName>
    <alternativeName>
        <fullName evidence="13">ATP synthase F(0) sector subunit b</fullName>
    </alternativeName>
    <alternativeName>
        <fullName evidence="13">ATPase subunit I</fullName>
    </alternativeName>
    <alternativeName>
        <fullName evidence="13">F-type ATPase subunit b</fullName>
        <shortName evidence="13">F-ATPase subunit b</shortName>
    </alternativeName>
</protein>
<evidence type="ECO:0000256" key="5">
    <source>
        <dbReference type="ARBA" id="ARBA00022781"/>
    </source>
</evidence>
<dbReference type="eggNOG" id="COG0711">
    <property type="taxonomic scope" value="Bacteria"/>
</dbReference>
<reference evidence="16 17" key="1">
    <citation type="submission" date="2011-09" db="EMBL/GenBank/DDBJ databases">
        <authorList>
            <consortium name="US DOE Joint Genome Institute (JGI-PGF)"/>
            <person name="Lucas S."/>
            <person name="Han J."/>
            <person name="Lapidus A."/>
            <person name="Cheng J.-F."/>
            <person name="Goodwin L."/>
            <person name="Pitluck S."/>
            <person name="Peters L."/>
            <person name="Land M.L."/>
            <person name="Hauser L."/>
            <person name="Orellana R."/>
            <person name="Lovley D."/>
            <person name="Woyke T.J."/>
        </authorList>
    </citation>
    <scope>NUCLEOTIDE SEQUENCE [LARGE SCALE GENOMIC DNA]</scope>
    <source>
        <strain evidence="16 17">2ac9</strain>
    </source>
</reference>
<keyword evidence="15" id="KW-0175">Coiled coil</keyword>
<evidence type="ECO:0000256" key="4">
    <source>
        <dbReference type="ARBA" id="ARBA00022692"/>
    </source>
</evidence>
<evidence type="ECO:0000256" key="13">
    <source>
        <dbReference type="HAMAP-Rule" id="MF_01398"/>
    </source>
</evidence>
<evidence type="ECO:0000256" key="8">
    <source>
        <dbReference type="ARBA" id="ARBA00023136"/>
    </source>
</evidence>
<evidence type="ECO:0000256" key="1">
    <source>
        <dbReference type="ARBA" id="ARBA00005513"/>
    </source>
</evidence>
<keyword evidence="6 13" id="KW-1133">Transmembrane helix</keyword>
<evidence type="ECO:0000256" key="10">
    <source>
        <dbReference type="ARBA" id="ARBA00025198"/>
    </source>
</evidence>
<dbReference type="HAMAP" id="MF_01398">
    <property type="entry name" value="ATP_synth_b_bprime"/>
    <property type="match status" value="1"/>
</dbReference>
<dbReference type="CDD" id="cd06503">
    <property type="entry name" value="ATP-synt_Fo_b"/>
    <property type="match status" value="1"/>
</dbReference>
<keyword evidence="7 13" id="KW-0406">Ion transport</keyword>
<evidence type="ECO:0000256" key="7">
    <source>
        <dbReference type="ARBA" id="ARBA00023065"/>
    </source>
</evidence>
<proteinExistence type="inferred from homology"/>
<keyword evidence="9 13" id="KW-0066">ATP synthesis</keyword>
<evidence type="ECO:0000256" key="3">
    <source>
        <dbReference type="ARBA" id="ARBA00022547"/>
    </source>
</evidence>
<dbReference type="InterPro" id="IPR050059">
    <property type="entry name" value="ATP_synthase_B_chain"/>
</dbReference>
<accession>I5AY65</accession>
<dbReference type="EMBL" id="CM001488">
    <property type="protein sequence ID" value="EIM62178.1"/>
    <property type="molecule type" value="Genomic_DNA"/>
</dbReference>
<dbReference type="GO" id="GO:0045259">
    <property type="term" value="C:proton-transporting ATP synthase complex"/>
    <property type="evidence" value="ECO:0007669"/>
    <property type="project" value="UniProtKB-KW"/>
</dbReference>
<name>I5AY65_9BACT</name>
<comment type="function">
    <text evidence="10 13">F(1)F(0) ATP synthase produces ATP from ADP in the presence of a proton or sodium gradient. F-type ATPases consist of two structural domains, F(1) containing the extramembraneous catalytic core and F(0) containing the membrane proton channel, linked together by a central stalk and a peripheral stalk. During catalysis, ATP synthesis in the catalytic domain of F(1) is coupled via a rotary mechanism of the central stalk subunits to proton translocation.</text>
</comment>
<keyword evidence="13" id="KW-1003">Cell membrane</keyword>
<organism evidence="16 17">
    <name type="scientific">Desulfobacter postgatei 2ac9</name>
    <dbReference type="NCBI Taxonomy" id="879212"/>
    <lineage>
        <taxon>Bacteria</taxon>
        <taxon>Pseudomonadati</taxon>
        <taxon>Thermodesulfobacteriota</taxon>
        <taxon>Desulfobacteria</taxon>
        <taxon>Desulfobacterales</taxon>
        <taxon>Desulfobacteraceae</taxon>
        <taxon>Desulfobacter</taxon>
    </lineage>
</organism>
<comment type="similarity">
    <text evidence="1 13 14">Belongs to the ATPase B chain family.</text>
</comment>
<dbReference type="PANTHER" id="PTHR33445:SF2">
    <property type="entry name" value="ATP SYNTHASE SUBUNIT B', CHLOROPLASTIC"/>
    <property type="match status" value="1"/>
</dbReference>
<dbReference type="Proteomes" id="UP000005778">
    <property type="component" value="Chromosome"/>
</dbReference>
<comment type="function">
    <text evidence="11">Component of the F(0) channel, it forms part of the peripheral stalk, linking F(1) to F(0). The b'-subunit is a diverged and duplicated form of b found in plants and photosynthetic bacteria.</text>
</comment>
<keyword evidence="17" id="KW-1185">Reference proteome</keyword>
<dbReference type="InterPro" id="IPR002146">
    <property type="entry name" value="ATP_synth_b/b'su_bac/chlpt"/>
</dbReference>
<dbReference type="OrthoDB" id="466272at2"/>
<dbReference type="PANTHER" id="PTHR33445">
    <property type="entry name" value="ATP SYNTHASE SUBUNIT B', CHLOROPLASTIC"/>
    <property type="match status" value="1"/>
</dbReference>
<keyword evidence="8 13" id="KW-0472">Membrane</keyword>
<dbReference type="STRING" id="879212.DespoDRAFT_00132"/>
<sequence length="243" mass="28300">MLLDWFTIFAQIVNFFVLIVLLRLFLYKPIVKAMLERKARIANETRELREARIEADRLKAELRRKHEDLENRESEVMSEIHAEAEKWRQQAMASAGAEIEIMRKEWLAALEREKESVALNLRKKLVHEVSATAARIVRDLSGSDLEQLILSGFMHRIAEEARGMECGNSDILIRTGFEYDDPQEQKIQQLLKGLFPAQNERIFITDARLGLGIELIAGDRKWEWNLNSYITELENKILHEINS</sequence>
<comment type="subcellular location">
    <subcellularLocation>
        <location evidence="13">Cell membrane</location>
        <topology evidence="13">Single-pass membrane protein</topology>
    </subcellularLocation>
    <subcellularLocation>
        <location evidence="12">Endomembrane system</location>
        <topology evidence="12">Single-pass membrane protein</topology>
    </subcellularLocation>
</comment>
<gene>
    <name evidence="13" type="primary">atpF</name>
    <name evidence="16" type="ORF">DespoDRAFT_00132</name>
</gene>
<dbReference type="GO" id="GO:0046933">
    <property type="term" value="F:proton-transporting ATP synthase activity, rotational mechanism"/>
    <property type="evidence" value="ECO:0007669"/>
    <property type="project" value="UniProtKB-UniRule"/>
</dbReference>
<dbReference type="RefSeq" id="WP_004070525.1">
    <property type="nucleotide sequence ID" value="NZ_CM001488.1"/>
</dbReference>
<evidence type="ECO:0000256" key="12">
    <source>
        <dbReference type="ARBA" id="ARBA00037847"/>
    </source>
</evidence>
<evidence type="ECO:0000256" key="11">
    <source>
        <dbReference type="ARBA" id="ARBA00025614"/>
    </source>
</evidence>
<keyword evidence="2 13" id="KW-0813">Transport</keyword>
<comment type="subunit">
    <text evidence="13">F-type ATPases have 2 components, F(1) - the catalytic core - and F(0) - the membrane proton channel. F(1) has five subunits: alpha(3), beta(3), gamma(1), delta(1), epsilon(1). F(0) has three main subunits: a(1), b(2) and c(10-14). The alpha and beta chains form an alternating ring which encloses part of the gamma chain. F(1) is attached to F(0) by a central stalk formed by the gamma and epsilon chains, while a peripheral stalk is formed by the delta and b chains.</text>
</comment>
<keyword evidence="5 13" id="KW-0375">Hydrogen ion transport</keyword>
<keyword evidence="4 13" id="KW-0812">Transmembrane</keyword>
<evidence type="ECO:0000313" key="17">
    <source>
        <dbReference type="Proteomes" id="UP000005778"/>
    </source>
</evidence>
<evidence type="ECO:0000256" key="6">
    <source>
        <dbReference type="ARBA" id="ARBA00022989"/>
    </source>
</evidence>
<evidence type="ECO:0000313" key="16">
    <source>
        <dbReference type="EMBL" id="EIM62178.1"/>
    </source>
</evidence>
<dbReference type="GO" id="GO:0046961">
    <property type="term" value="F:proton-transporting ATPase activity, rotational mechanism"/>
    <property type="evidence" value="ECO:0007669"/>
    <property type="project" value="TreeGrafter"/>
</dbReference>